<sequence>MITLACGTTALRSMVAVSLVALVLGGCGSPEDKAQGYYQRGIDLVAKNDDLAARVELLNALKYKSDKVEVWKALAGIDERTKASSLFLDLRRIVELDPNDLDARLKLAKLMLAGGATEAASKVIELAREGETPNSELHSLKAAVLARGNDLVGATREANRALSIDANNVDAASFIASRKLAEGDADGALKLLNGLPITSGNVPVRQLKVQVLARKGDLKAAEDIQRSIVAAVPKETAFRVQLVQLLVAQGKLDDAEKELRARIDADPGDRKAVLDLVRFLGGTKGAPGARAELEARIKAGGDVLDYQLSLSDIDIAQGKVDDALVLLKNLASSETAADRKNRAQLKLAETYVSRGNAAMADPIIAQILAADRRNVGALKLRALIKIDRGQIDDAIADLREALNDQPKASDLLMLMAVAHERGGKPELAERQYADAVRASNSSPGVVLQYVAFLQRKGDMDQTETILSDAASRNAGSLEILSPLAQLRLSRRNWSGARAVADLIAQNPSNRGLSEEVRAASFAGENRLEDSIAALENAHKFAPDAVDPVIALASAYVRQKQPEKAAVLLQEMTKKHPANAQLLVLSGRIKLEQNKDDQALQDFKAAVHQQPKNPIGYAALSDLYSRRKNYGAAIEAIQSGLQEQPQNVNLQMALGGLQIQKGNPDAAIEQYEAVLKGQPQQALAINNLVSLLIDRDLDKVTTDRVVSLAEVLKASPIPEFQDTYGWVQYKRGDYPAAIGFLEKAAAQIGRQSGVRYHLGMAYKAVGETAKATEQFKLAIQSETEDTPLKVKIREALRDISSK</sequence>
<organism evidence="4 5">
    <name type="scientific">Tardiphaga robiniae</name>
    <dbReference type="NCBI Taxonomy" id="943830"/>
    <lineage>
        <taxon>Bacteria</taxon>
        <taxon>Pseudomonadati</taxon>
        <taxon>Pseudomonadota</taxon>
        <taxon>Alphaproteobacteria</taxon>
        <taxon>Hyphomicrobiales</taxon>
        <taxon>Nitrobacteraceae</taxon>
        <taxon>Tardiphaga</taxon>
    </lineage>
</organism>
<dbReference type="Proteomes" id="UP000515291">
    <property type="component" value="Chromosome"/>
</dbReference>
<dbReference type="SUPFAM" id="SSF48452">
    <property type="entry name" value="TPR-like"/>
    <property type="match status" value="3"/>
</dbReference>
<evidence type="ECO:0000256" key="2">
    <source>
        <dbReference type="ARBA" id="ARBA00022803"/>
    </source>
</evidence>
<name>A0A7G6TUK7_9BRAD</name>
<accession>A0A7G6TUK7</accession>
<dbReference type="Gene3D" id="1.25.40.10">
    <property type="entry name" value="Tetratricopeptide repeat domain"/>
    <property type="match status" value="3"/>
</dbReference>
<protein>
    <submittedName>
        <fullName evidence="4">Tetratricopeptide repeat protein</fullName>
    </submittedName>
</protein>
<dbReference type="RefSeq" id="WP_184515230.1">
    <property type="nucleotide sequence ID" value="NZ_CP050292.1"/>
</dbReference>
<dbReference type="EMBL" id="CP050292">
    <property type="protein sequence ID" value="QND70439.1"/>
    <property type="molecule type" value="Genomic_DNA"/>
</dbReference>
<evidence type="ECO:0000256" key="3">
    <source>
        <dbReference type="PROSITE-ProRule" id="PRU00339"/>
    </source>
</evidence>
<keyword evidence="1" id="KW-0677">Repeat</keyword>
<feature type="repeat" description="TPR" evidence="3">
    <location>
        <begin position="751"/>
        <end position="784"/>
    </location>
</feature>
<dbReference type="KEGG" id="trb:HB776_03640"/>
<feature type="repeat" description="TPR" evidence="3">
    <location>
        <begin position="647"/>
        <end position="680"/>
    </location>
</feature>
<dbReference type="InterPro" id="IPR011990">
    <property type="entry name" value="TPR-like_helical_dom_sf"/>
</dbReference>
<feature type="repeat" description="TPR" evidence="3">
    <location>
        <begin position="613"/>
        <end position="646"/>
    </location>
</feature>
<keyword evidence="2 3" id="KW-0802">TPR repeat</keyword>
<evidence type="ECO:0000313" key="5">
    <source>
        <dbReference type="Proteomes" id="UP000515291"/>
    </source>
</evidence>
<dbReference type="SMART" id="SM00028">
    <property type="entry name" value="TPR"/>
    <property type="match status" value="8"/>
</dbReference>
<proteinExistence type="predicted"/>
<dbReference type="PANTHER" id="PTHR44186">
    <property type="match status" value="1"/>
</dbReference>
<reference evidence="5" key="1">
    <citation type="journal article" date="2020" name="Mol. Plant Microbe">
        <title>Rhizobial microsymbionts of the narrowly endemic Oxytropis species growing in Kamchatka are characterized by significant genetic diversity and possess a set of genes that are associated with T3SS and T6SS secretion systems and can affect the development of symbiosis.</title>
        <authorList>
            <person name="Safronova V."/>
            <person name="Guro P."/>
            <person name="Sazanova A."/>
            <person name="Kuznetsova I."/>
            <person name="Belimov A."/>
            <person name="Yakubov V."/>
            <person name="Chirak E."/>
            <person name="Afonin A."/>
            <person name="Gogolev Y."/>
            <person name="Andronov E."/>
            <person name="Tikhonovich I."/>
        </authorList>
    </citation>
    <scope>NUCLEOTIDE SEQUENCE [LARGE SCALE GENOMIC DNA]</scope>
    <source>
        <strain evidence="5">581</strain>
    </source>
</reference>
<dbReference type="PROSITE" id="PS50005">
    <property type="entry name" value="TPR"/>
    <property type="match status" value="4"/>
</dbReference>
<evidence type="ECO:0000256" key="1">
    <source>
        <dbReference type="ARBA" id="ARBA00022737"/>
    </source>
</evidence>
<dbReference type="PANTHER" id="PTHR44186:SF1">
    <property type="entry name" value="BARDET-BIEDL SYNDROME 4 PROTEIN"/>
    <property type="match status" value="1"/>
</dbReference>
<dbReference type="InterPro" id="IPR019734">
    <property type="entry name" value="TPR_rpt"/>
</dbReference>
<feature type="repeat" description="TPR" evidence="3">
    <location>
        <begin position="579"/>
        <end position="612"/>
    </location>
</feature>
<dbReference type="Pfam" id="PF14559">
    <property type="entry name" value="TPR_19"/>
    <property type="match status" value="4"/>
</dbReference>
<gene>
    <name evidence="4" type="ORF">HB776_03640</name>
</gene>
<dbReference type="AlphaFoldDB" id="A0A7G6TUK7"/>
<dbReference type="Pfam" id="PF13432">
    <property type="entry name" value="TPR_16"/>
    <property type="match status" value="1"/>
</dbReference>
<evidence type="ECO:0000313" key="4">
    <source>
        <dbReference type="EMBL" id="QND70439.1"/>
    </source>
</evidence>